<gene>
    <name evidence="2" type="ORF">EV193_11577</name>
</gene>
<accession>A0A4Q7KCI1</accession>
<evidence type="ECO:0000259" key="1">
    <source>
        <dbReference type="Pfam" id="PF00668"/>
    </source>
</evidence>
<sequence length="112" mass="12486">MIDDQQSHAAAHLVDMDAFPASKVQEQLFFAQQALGDAPTYHVPLFPRGSADLDVETLRRAVERVVARHEALRTRFLASREGLRQVVDDDITWNRGRCFAPVCSPAAIPSRS</sequence>
<dbReference type="EMBL" id="SGWQ01000015">
    <property type="protein sequence ID" value="RZS31198.1"/>
    <property type="molecule type" value="Genomic_DNA"/>
</dbReference>
<evidence type="ECO:0000313" key="2">
    <source>
        <dbReference type="EMBL" id="RZS31198.1"/>
    </source>
</evidence>
<dbReference type="Proteomes" id="UP000294257">
    <property type="component" value="Unassembled WGS sequence"/>
</dbReference>
<name>A0A4Q7KCI1_9PSEU</name>
<protein>
    <submittedName>
        <fullName evidence="2">Condensation domain-containing protein</fullName>
    </submittedName>
</protein>
<dbReference type="InterPro" id="IPR023213">
    <property type="entry name" value="CAT-like_dom_sf"/>
</dbReference>
<dbReference type="GO" id="GO:0003824">
    <property type="term" value="F:catalytic activity"/>
    <property type="evidence" value="ECO:0007669"/>
    <property type="project" value="InterPro"/>
</dbReference>
<evidence type="ECO:0000313" key="3">
    <source>
        <dbReference type="Proteomes" id="UP000294257"/>
    </source>
</evidence>
<dbReference type="Gene3D" id="3.30.559.10">
    <property type="entry name" value="Chloramphenicol acetyltransferase-like domain"/>
    <property type="match status" value="1"/>
</dbReference>
<dbReference type="InterPro" id="IPR001242">
    <property type="entry name" value="Condensation_dom"/>
</dbReference>
<keyword evidence="3" id="KW-1185">Reference proteome</keyword>
<organism evidence="2 3">
    <name type="scientific">Herbihabitans rhizosphaerae</name>
    <dbReference type="NCBI Taxonomy" id="1872711"/>
    <lineage>
        <taxon>Bacteria</taxon>
        <taxon>Bacillati</taxon>
        <taxon>Actinomycetota</taxon>
        <taxon>Actinomycetes</taxon>
        <taxon>Pseudonocardiales</taxon>
        <taxon>Pseudonocardiaceae</taxon>
        <taxon>Herbihabitans</taxon>
    </lineage>
</organism>
<dbReference type="Pfam" id="PF00668">
    <property type="entry name" value="Condensation"/>
    <property type="match status" value="1"/>
</dbReference>
<proteinExistence type="predicted"/>
<comment type="caution">
    <text evidence="2">The sequence shown here is derived from an EMBL/GenBank/DDBJ whole genome shotgun (WGS) entry which is preliminary data.</text>
</comment>
<reference evidence="2 3" key="1">
    <citation type="submission" date="2019-02" db="EMBL/GenBank/DDBJ databases">
        <title>Genomic Encyclopedia of Type Strains, Phase IV (KMG-IV): sequencing the most valuable type-strain genomes for metagenomic binning, comparative biology and taxonomic classification.</title>
        <authorList>
            <person name="Goeker M."/>
        </authorList>
    </citation>
    <scope>NUCLEOTIDE SEQUENCE [LARGE SCALE GENOMIC DNA]</scope>
    <source>
        <strain evidence="2 3">DSM 101727</strain>
    </source>
</reference>
<dbReference type="AlphaFoldDB" id="A0A4Q7KCI1"/>
<feature type="domain" description="Condensation" evidence="1">
    <location>
        <begin position="18"/>
        <end position="90"/>
    </location>
</feature>
<dbReference type="SUPFAM" id="SSF52777">
    <property type="entry name" value="CoA-dependent acyltransferases"/>
    <property type="match status" value="1"/>
</dbReference>
<dbReference type="OrthoDB" id="3931141at2"/>
<dbReference type="GO" id="GO:0008610">
    <property type="term" value="P:lipid biosynthetic process"/>
    <property type="evidence" value="ECO:0007669"/>
    <property type="project" value="UniProtKB-ARBA"/>
</dbReference>